<sequence length="29" mass="3418">MLTVGKLYAYKRPLQYFFSPIYSTITSKT</sequence>
<evidence type="ECO:0000313" key="1">
    <source>
        <dbReference type="EMBL" id="DAF49993.1"/>
    </source>
</evidence>
<accession>A0A8S5SG38</accession>
<proteinExistence type="predicted"/>
<organism evidence="1">
    <name type="scientific">Siphoviridae sp. ctxvK3</name>
    <dbReference type="NCBI Taxonomy" id="2827975"/>
    <lineage>
        <taxon>Viruses</taxon>
        <taxon>Duplodnaviria</taxon>
        <taxon>Heunggongvirae</taxon>
        <taxon>Uroviricota</taxon>
        <taxon>Caudoviricetes</taxon>
    </lineage>
</organism>
<reference evidence="1" key="1">
    <citation type="journal article" date="2021" name="Proc. Natl. Acad. Sci. U.S.A.">
        <title>A Catalog of Tens of Thousands of Viruses from Human Metagenomes Reveals Hidden Associations with Chronic Diseases.</title>
        <authorList>
            <person name="Tisza M.J."/>
            <person name="Buck C.B."/>
        </authorList>
    </citation>
    <scope>NUCLEOTIDE SEQUENCE</scope>
    <source>
        <strain evidence="1">CtxvK3</strain>
    </source>
</reference>
<protein>
    <submittedName>
        <fullName evidence="1">Calmodulin</fullName>
    </submittedName>
</protein>
<dbReference type="EMBL" id="BK032591">
    <property type="protein sequence ID" value="DAF49993.1"/>
    <property type="molecule type" value="Genomic_DNA"/>
</dbReference>
<name>A0A8S5SG38_9CAUD</name>